<dbReference type="InterPro" id="IPR012677">
    <property type="entry name" value="Nucleotide-bd_a/b_plait_sf"/>
</dbReference>
<keyword evidence="3" id="KW-0175">Coiled coil</keyword>
<evidence type="ECO:0000256" key="2">
    <source>
        <dbReference type="PROSITE-ProRule" id="PRU00176"/>
    </source>
</evidence>
<evidence type="ECO:0000313" key="6">
    <source>
        <dbReference type="Proteomes" id="UP000595437"/>
    </source>
</evidence>
<name>A0A7T8K916_CALRO</name>
<feature type="domain" description="RRM" evidence="4">
    <location>
        <begin position="159"/>
        <end position="235"/>
    </location>
</feature>
<keyword evidence="6" id="KW-1185">Reference proteome</keyword>
<proteinExistence type="predicted"/>
<evidence type="ECO:0000256" key="1">
    <source>
        <dbReference type="ARBA" id="ARBA00022884"/>
    </source>
</evidence>
<dbReference type="PROSITE" id="PS50102">
    <property type="entry name" value="RRM"/>
    <property type="match status" value="2"/>
</dbReference>
<feature type="domain" description="RRM" evidence="4">
    <location>
        <begin position="8"/>
        <end position="88"/>
    </location>
</feature>
<dbReference type="Gene3D" id="3.30.70.330">
    <property type="match status" value="2"/>
</dbReference>
<evidence type="ECO:0000259" key="4">
    <source>
        <dbReference type="PROSITE" id="PS50102"/>
    </source>
</evidence>
<dbReference type="OrthoDB" id="7763451at2759"/>
<dbReference type="EMBL" id="CP045895">
    <property type="protein sequence ID" value="QQP49150.1"/>
    <property type="molecule type" value="Genomic_DNA"/>
</dbReference>
<dbReference type="InterPro" id="IPR000504">
    <property type="entry name" value="RRM_dom"/>
</dbReference>
<dbReference type="AlphaFoldDB" id="A0A7T8K916"/>
<dbReference type="SMART" id="SM00360">
    <property type="entry name" value="RRM"/>
    <property type="match status" value="2"/>
</dbReference>
<feature type="coiled-coil region" evidence="3">
    <location>
        <begin position="238"/>
        <end position="265"/>
    </location>
</feature>
<accession>A0A7T8K916</accession>
<dbReference type="CDD" id="cd12259">
    <property type="entry name" value="RRM_SRSF11_SREK1"/>
    <property type="match status" value="1"/>
</dbReference>
<protein>
    <submittedName>
        <fullName evidence="5">Splicing factor_ arginine/serinerich 7like</fullName>
    </submittedName>
</protein>
<dbReference type="GO" id="GO:0003723">
    <property type="term" value="F:RNA binding"/>
    <property type="evidence" value="ECO:0007669"/>
    <property type="project" value="UniProtKB-UniRule"/>
</dbReference>
<organism evidence="5 6">
    <name type="scientific">Caligus rogercresseyi</name>
    <name type="common">Sea louse</name>
    <dbReference type="NCBI Taxonomy" id="217165"/>
    <lineage>
        <taxon>Eukaryota</taxon>
        <taxon>Metazoa</taxon>
        <taxon>Ecdysozoa</taxon>
        <taxon>Arthropoda</taxon>
        <taxon>Crustacea</taxon>
        <taxon>Multicrustacea</taxon>
        <taxon>Hexanauplia</taxon>
        <taxon>Copepoda</taxon>
        <taxon>Siphonostomatoida</taxon>
        <taxon>Caligidae</taxon>
        <taxon>Caligus</taxon>
    </lineage>
</organism>
<sequence length="300" mass="32066">MSEGGGSRVIRVTNVAPQATRDQMHTLFSHIGRIDDIRLYPSVRDASVSISSRVSFVKFSECSSAIVGTHLNNTVFIDRALIVAPVRDGLIPEEAEGLSAAHASSSAKFSESKFPPNITNSIQGNLVFTGDTLLDSAGLPGYPPMPAATPTETLEELRRTVCVSYIDPGLPAQQCMEFFAKEAGEVKYFRYCSRAADSLKYALIEFTNQSSVIPALLLNDRVLGENQLKVTHATKPIIKLSAKSNEDAQKEIEEALTRVKEAQSLVAATVDPLMGMLGGNTTTSTTGSSLSVAAAGGLTR</sequence>
<dbReference type="PANTHER" id="PTHR32343">
    <property type="entry name" value="SERINE/ARGININE-RICH SPLICING FACTOR"/>
    <property type="match status" value="1"/>
</dbReference>
<feature type="non-terminal residue" evidence="5">
    <location>
        <position position="300"/>
    </location>
</feature>
<dbReference type="InterPro" id="IPR035979">
    <property type="entry name" value="RBD_domain_sf"/>
</dbReference>
<dbReference type="PANTHER" id="PTHR32343:SF22">
    <property type="entry name" value="LD29830P"/>
    <property type="match status" value="1"/>
</dbReference>
<dbReference type="GO" id="GO:0005654">
    <property type="term" value="C:nucleoplasm"/>
    <property type="evidence" value="ECO:0007669"/>
    <property type="project" value="TreeGrafter"/>
</dbReference>
<gene>
    <name evidence="5" type="ORF">FKW44_009693</name>
</gene>
<dbReference type="Pfam" id="PF00076">
    <property type="entry name" value="RRM_1"/>
    <property type="match status" value="1"/>
</dbReference>
<keyword evidence="1 2" id="KW-0694">RNA-binding</keyword>
<evidence type="ECO:0000256" key="3">
    <source>
        <dbReference type="SAM" id="Coils"/>
    </source>
</evidence>
<reference evidence="6" key="1">
    <citation type="submission" date="2021-01" db="EMBL/GenBank/DDBJ databases">
        <title>Caligus Genome Assembly.</title>
        <authorList>
            <person name="Gallardo-Escarate C."/>
        </authorList>
    </citation>
    <scope>NUCLEOTIDE SEQUENCE [LARGE SCALE GENOMIC DNA]</scope>
</reference>
<evidence type="ECO:0000313" key="5">
    <source>
        <dbReference type="EMBL" id="QQP49150.1"/>
    </source>
</evidence>
<dbReference type="Proteomes" id="UP000595437">
    <property type="component" value="Chromosome 6"/>
</dbReference>
<dbReference type="SUPFAM" id="SSF54928">
    <property type="entry name" value="RNA-binding domain, RBD"/>
    <property type="match status" value="2"/>
</dbReference>